<evidence type="ECO:0000259" key="2">
    <source>
        <dbReference type="Pfam" id="PF20151"/>
    </source>
</evidence>
<dbReference type="InterPro" id="IPR045340">
    <property type="entry name" value="DUF6533"/>
</dbReference>
<evidence type="ECO:0000313" key="3">
    <source>
        <dbReference type="EMBL" id="KAF9468196.1"/>
    </source>
</evidence>
<dbReference type="Pfam" id="PF20151">
    <property type="entry name" value="DUF6533"/>
    <property type="match status" value="1"/>
</dbReference>
<feature type="transmembrane region" description="Helical" evidence="1">
    <location>
        <begin position="217"/>
        <end position="236"/>
    </location>
</feature>
<sequence length="328" mass="36725">MPGPLEFEPLGTAREIQIQNYLHLLAVSFLFYDHIITAGSEVDYLWRRPKTPSAYWFFFNRYFALFGNIVVTVLGFTTLQPNFQSCKQYNLFRQLMLIFNQVLVCALIVLLTLRIYALYGCSLQILAYIVGSGAVLAGVSLWALFGQKSAPAEQGSGCHIGLSSETAIRLAGSWEALFVYDTILFALTMAKTWKGRHDHGLTRISVPIINLIFRDGAIYFAVMAFANLANILTFYFCGPFLRGSLSTFASSISVTMMSRLMLNLHETADVGIYSTATYTDTNVEYSQPTNVELDTLWSGDLEHPTHTLQSFRIDESTQMASFNARVPS</sequence>
<feature type="transmembrane region" description="Helical" evidence="1">
    <location>
        <begin position="54"/>
        <end position="76"/>
    </location>
</feature>
<accession>A0A9P5YI12</accession>
<reference evidence="3" key="1">
    <citation type="submission" date="2020-11" db="EMBL/GenBank/DDBJ databases">
        <authorList>
            <consortium name="DOE Joint Genome Institute"/>
            <person name="Ahrendt S."/>
            <person name="Riley R."/>
            <person name="Andreopoulos W."/>
            <person name="Labutti K."/>
            <person name="Pangilinan J."/>
            <person name="Ruiz-Duenas F.J."/>
            <person name="Barrasa J.M."/>
            <person name="Sanchez-Garcia M."/>
            <person name="Camarero S."/>
            <person name="Miyauchi S."/>
            <person name="Serrano A."/>
            <person name="Linde D."/>
            <person name="Babiker R."/>
            <person name="Drula E."/>
            <person name="Ayuso-Fernandez I."/>
            <person name="Pacheco R."/>
            <person name="Padilla G."/>
            <person name="Ferreira P."/>
            <person name="Barriuso J."/>
            <person name="Kellner H."/>
            <person name="Castanera R."/>
            <person name="Alfaro M."/>
            <person name="Ramirez L."/>
            <person name="Pisabarro A.G."/>
            <person name="Kuo A."/>
            <person name="Tritt A."/>
            <person name="Lipzen A."/>
            <person name="He G."/>
            <person name="Yan M."/>
            <person name="Ng V."/>
            <person name="Cullen D."/>
            <person name="Martin F."/>
            <person name="Rosso M.-N."/>
            <person name="Henrissat B."/>
            <person name="Hibbett D."/>
            <person name="Martinez A.T."/>
            <person name="Grigoriev I.V."/>
        </authorList>
    </citation>
    <scope>NUCLEOTIDE SEQUENCE</scope>
    <source>
        <strain evidence="3">CBS 247.69</strain>
    </source>
</reference>
<dbReference type="EMBL" id="MU150234">
    <property type="protein sequence ID" value="KAF9468196.1"/>
    <property type="molecule type" value="Genomic_DNA"/>
</dbReference>
<feature type="domain" description="DUF6533" evidence="2">
    <location>
        <begin position="21"/>
        <end position="66"/>
    </location>
</feature>
<feature type="transmembrane region" description="Helical" evidence="1">
    <location>
        <begin position="125"/>
        <end position="145"/>
    </location>
</feature>
<name>A0A9P5YI12_9AGAR</name>
<feature type="transmembrane region" description="Helical" evidence="1">
    <location>
        <begin position="21"/>
        <end position="42"/>
    </location>
</feature>
<protein>
    <recommendedName>
        <fullName evidence="2">DUF6533 domain-containing protein</fullName>
    </recommendedName>
</protein>
<keyword evidence="4" id="KW-1185">Reference proteome</keyword>
<dbReference type="OrthoDB" id="2686513at2759"/>
<keyword evidence="1" id="KW-0812">Transmembrane</keyword>
<organism evidence="3 4">
    <name type="scientific">Collybia nuda</name>
    <dbReference type="NCBI Taxonomy" id="64659"/>
    <lineage>
        <taxon>Eukaryota</taxon>
        <taxon>Fungi</taxon>
        <taxon>Dikarya</taxon>
        <taxon>Basidiomycota</taxon>
        <taxon>Agaricomycotina</taxon>
        <taxon>Agaricomycetes</taxon>
        <taxon>Agaricomycetidae</taxon>
        <taxon>Agaricales</taxon>
        <taxon>Tricholomatineae</taxon>
        <taxon>Clitocybaceae</taxon>
        <taxon>Collybia</taxon>
    </lineage>
</organism>
<keyword evidence="1" id="KW-1133">Transmembrane helix</keyword>
<evidence type="ECO:0000313" key="4">
    <source>
        <dbReference type="Proteomes" id="UP000807353"/>
    </source>
</evidence>
<keyword evidence="1" id="KW-0472">Membrane</keyword>
<gene>
    <name evidence="3" type="ORF">BDZ94DRAFT_1247433</name>
</gene>
<evidence type="ECO:0000256" key="1">
    <source>
        <dbReference type="SAM" id="Phobius"/>
    </source>
</evidence>
<dbReference type="AlphaFoldDB" id="A0A9P5YI12"/>
<comment type="caution">
    <text evidence="3">The sequence shown here is derived from an EMBL/GenBank/DDBJ whole genome shotgun (WGS) entry which is preliminary data.</text>
</comment>
<feature type="transmembrane region" description="Helical" evidence="1">
    <location>
        <begin position="97"/>
        <end position="119"/>
    </location>
</feature>
<proteinExistence type="predicted"/>
<dbReference type="Proteomes" id="UP000807353">
    <property type="component" value="Unassembled WGS sequence"/>
</dbReference>